<dbReference type="Proteomes" id="UP000326532">
    <property type="component" value="Unassembled WGS sequence"/>
</dbReference>
<sequence length="83" mass="9507">MSRSGRSKNTTSTGPRRKREWEEITEVFPFVGACHDMKSLIFFHLLPSLITQKIISIIFFLPAYLPLIKRLLRITAIAVMSGE</sequence>
<evidence type="ECO:0000313" key="3">
    <source>
        <dbReference type="Proteomes" id="UP000326532"/>
    </source>
</evidence>
<reference evidence="2 3" key="1">
    <citation type="submission" date="2019-04" db="EMBL/GenBank/DDBJ databases">
        <title>Fungal friends and foes A comparative genomics study of 23 Aspergillus species from section Flavi.</title>
        <authorList>
            <consortium name="DOE Joint Genome Institute"/>
            <person name="Kjaerbolling I."/>
            <person name="Vesth T.C."/>
            <person name="Frisvad J.C."/>
            <person name="Nybo J.L."/>
            <person name="Theobald S."/>
            <person name="Kildgaard S."/>
            <person name="Petersen T.I."/>
            <person name="Kuo A."/>
            <person name="Sato A."/>
            <person name="Lyhne E.K."/>
            <person name="Kogle M.E."/>
            <person name="Wiebenga A."/>
            <person name="Kun R.S."/>
            <person name="Lubbers R.J."/>
            <person name="Makela M.R."/>
            <person name="Barry K."/>
            <person name="Chovatia M."/>
            <person name="Clum A."/>
            <person name="Daum C."/>
            <person name="Haridas S."/>
            <person name="He G."/>
            <person name="LaButti K."/>
            <person name="Lipzen A."/>
            <person name="Mondo S."/>
            <person name="Pangilinan J."/>
            <person name="Riley R."/>
            <person name="Salamov A."/>
            <person name="Simmons B.A."/>
            <person name="Magnuson J.K."/>
            <person name="Henrissat B."/>
            <person name="Mortensen U.H."/>
            <person name="Larsen T.O."/>
            <person name="De vries R.P."/>
            <person name="Grigoriev I.V."/>
            <person name="Machida M."/>
            <person name="Baker S.E."/>
            <person name="Andersen M.R."/>
        </authorList>
    </citation>
    <scope>NUCLEOTIDE SEQUENCE [LARGE SCALE GENOMIC DNA]</scope>
    <source>
        <strain evidence="2 3">CBS 117618</strain>
    </source>
</reference>
<proteinExistence type="predicted"/>
<keyword evidence="1" id="KW-1133">Transmembrane helix</keyword>
<keyword evidence="3" id="KW-1185">Reference proteome</keyword>
<organism evidence="2 3">
    <name type="scientific">Aspergillus parasiticus</name>
    <dbReference type="NCBI Taxonomy" id="5067"/>
    <lineage>
        <taxon>Eukaryota</taxon>
        <taxon>Fungi</taxon>
        <taxon>Dikarya</taxon>
        <taxon>Ascomycota</taxon>
        <taxon>Pezizomycotina</taxon>
        <taxon>Eurotiomycetes</taxon>
        <taxon>Eurotiomycetidae</taxon>
        <taxon>Eurotiales</taxon>
        <taxon>Aspergillaceae</taxon>
        <taxon>Aspergillus</taxon>
        <taxon>Aspergillus subgen. Circumdati</taxon>
    </lineage>
</organism>
<name>A0A5N6DXM6_ASPPA</name>
<feature type="transmembrane region" description="Helical" evidence="1">
    <location>
        <begin position="41"/>
        <end position="65"/>
    </location>
</feature>
<accession>A0A5N6DXM6</accession>
<keyword evidence="1" id="KW-0472">Membrane</keyword>
<dbReference type="VEuPathDB" id="FungiDB:BDV34DRAFT_187622"/>
<protein>
    <submittedName>
        <fullName evidence="2">Uncharacterized protein</fullName>
    </submittedName>
</protein>
<keyword evidence="1" id="KW-0812">Transmembrane</keyword>
<evidence type="ECO:0000313" key="2">
    <source>
        <dbReference type="EMBL" id="KAB8209961.1"/>
    </source>
</evidence>
<dbReference type="EMBL" id="ML734944">
    <property type="protein sequence ID" value="KAB8209961.1"/>
    <property type="molecule type" value="Genomic_DNA"/>
</dbReference>
<gene>
    <name evidence="2" type="ORF">BDV34DRAFT_187622</name>
</gene>
<evidence type="ECO:0000256" key="1">
    <source>
        <dbReference type="SAM" id="Phobius"/>
    </source>
</evidence>
<dbReference type="AlphaFoldDB" id="A0A5N6DXM6"/>